<dbReference type="InterPro" id="IPR002328">
    <property type="entry name" value="ADH_Zn_CS"/>
</dbReference>
<dbReference type="PANTHER" id="PTHR42813">
    <property type="entry name" value="ZINC-TYPE ALCOHOL DEHYDROGENASE-LIKE"/>
    <property type="match status" value="1"/>
</dbReference>
<protein>
    <submittedName>
        <fullName evidence="8">Alcohol dehydrogenase</fullName>
    </submittedName>
</protein>
<dbReference type="InterPro" id="IPR011032">
    <property type="entry name" value="GroES-like_sf"/>
</dbReference>
<dbReference type="Pfam" id="PF00107">
    <property type="entry name" value="ADH_zinc_N"/>
    <property type="match status" value="1"/>
</dbReference>
<dbReference type="Proteomes" id="UP000292003">
    <property type="component" value="Unassembled WGS sequence"/>
</dbReference>
<name>A0A4V2EMQ4_9PSEU</name>
<evidence type="ECO:0000313" key="8">
    <source>
        <dbReference type="EMBL" id="RZQ65915.1"/>
    </source>
</evidence>
<dbReference type="RefSeq" id="WP_130473484.1">
    <property type="nucleotide sequence ID" value="NZ_SFCC01000001.1"/>
</dbReference>
<evidence type="ECO:0000313" key="9">
    <source>
        <dbReference type="Proteomes" id="UP000292003"/>
    </source>
</evidence>
<evidence type="ECO:0000256" key="2">
    <source>
        <dbReference type="ARBA" id="ARBA00008072"/>
    </source>
</evidence>
<comment type="cofactor">
    <cofactor evidence="1 6">
        <name>Zn(2+)</name>
        <dbReference type="ChEBI" id="CHEBI:29105"/>
    </cofactor>
</comment>
<dbReference type="EMBL" id="SFCC01000001">
    <property type="protein sequence ID" value="RZQ65915.1"/>
    <property type="molecule type" value="Genomic_DNA"/>
</dbReference>
<keyword evidence="9" id="KW-1185">Reference proteome</keyword>
<sequence>MKALVYDGPGRRAWTDHPDPGLVDDTDAIVRIDAVTICGTDLHILKGDVPTVERGRILGHEAVGTVVATGSAVTGRRPGDRVLISCISSCGRCSYCRTATYGQCRGGGGWVLGHRIDGVQAELARIPFADTSTHPLPEQVTDEAALSLADIMPTSYEVGARNGRVQPGDTVVIVGAGPIGLAAITTSRLFSPTTVVVIDREPARLSAAKEFGADVLLRPDEDPEVAVAELTGGLGADVAIEAVGIPETFELCTRLVRPGGHVANVGVHGQPATLHLEDLWIRNITITTGLVDTSSTPLLLRMLAAGRLDTSGLVTHRFALDEMDEAYDVFARPQESDALKVALFRT</sequence>
<gene>
    <name evidence="8" type="ORF">EWH70_02250</name>
</gene>
<dbReference type="GO" id="GO:0008270">
    <property type="term" value="F:zinc ion binding"/>
    <property type="evidence" value="ECO:0007669"/>
    <property type="project" value="InterPro"/>
</dbReference>
<dbReference type="Gene3D" id="3.90.180.10">
    <property type="entry name" value="Medium-chain alcohol dehydrogenases, catalytic domain"/>
    <property type="match status" value="1"/>
</dbReference>
<accession>A0A4V2EMQ4</accession>
<dbReference type="PROSITE" id="PS00059">
    <property type="entry name" value="ADH_ZINC"/>
    <property type="match status" value="1"/>
</dbReference>
<evidence type="ECO:0000256" key="5">
    <source>
        <dbReference type="ARBA" id="ARBA00023002"/>
    </source>
</evidence>
<dbReference type="SUPFAM" id="SSF50129">
    <property type="entry name" value="GroES-like"/>
    <property type="match status" value="1"/>
</dbReference>
<evidence type="ECO:0000256" key="3">
    <source>
        <dbReference type="ARBA" id="ARBA00022723"/>
    </source>
</evidence>
<dbReference type="SUPFAM" id="SSF51735">
    <property type="entry name" value="NAD(P)-binding Rossmann-fold domains"/>
    <property type="match status" value="1"/>
</dbReference>
<proteinExistence type="inferred from homology"/>
<keyword evidence="3 6" id="KW-0479">Metal-binding</keyword>
<keyword evidence="4 6" id="KW-0862">Zinc</keyword>
<evidence type="ECO:0000256" key="1">
    <source>
        <dbReference type="ARBA" id="ARBA00001947"/>
    </source>
</evidence>
<dbReference type="GO" id="GO:0016491">
    <property type="term" value="F:oxidoreductase activity"/>
    <property type="evidence" value="ECO:0007669"/>
    <property type="project" value="UniProtKB-KW"/>
</dbReference>
<dbReference type="InterPro" id="IPR013149">
    <property type="entry name" value="ADH-like_C"/>
</dbReference>
<keyword evidence="5" id="KW-0560">Oxidoreductase</keyword>
<dbReference type="InterPro" id="IPR020843">
    <property type="entry name" value="ER"/>
</dbReference>
<dbReference type="OrthoDB" id="241504at2"/>
<dbReference type="CDD" id="cd08286">
    <property type="entry name" value="FDH_like_ADH2"/>
    <property type="match status" value="1"/>
</dbReference>
<dbReference type="Gene3D" id="3.40.50.720">
    <property type="entry name" value="NAD(P)-binding Rossmann-like Domain"/>
    <property type="match status" value="1"/>
</dbReference>
<evidence type="ECO:0000259" key="7">
    <source>
        <dbReference type="SMART" id="SM00829"/>
    </source>
</evidence>
<comment type="similarity">
    <text evidence="2 6">Belongs to the zinc-containing alcohol dehydrogenase family.</text>
</comment>
<evidence type="ECO:0000256" key="4">
    <source>
        <dbReference type="ARBA" id="ARBA00022833"/>
    </source>
</evidence>
<evidence type="ECO:0000256" key="6">
    <source>
        <dbReference type="RuleBase" id="RU361277"/>
    </source>
</evidence>
<dbReference type="InterPro" id="IPR036291">
    <property type="entry name" value="NAD(P)-bd_dom_sf"/>
</dbReference>
<dbReference type="Pfam" id="PF08240">
    <property type="entry name" value="ADH_N"/>
    <property type="match status" value="1"/>
</dbReference>
<dbReference type="InterPro" id="IPR013154">
    <property type="entry name" value="ADH-like_N"/>
</dbReference>
<dbReference type="AlphaFoldDB" id="A0A4V2EMQ4"/>
<reference evidence="8 9" key="1">
    <citation type="submission" date="2019-02" db="EMBL/GenBank/DDBJ databases">
        <title>Draft genome sequence of Amycolatopsis sp. 8-3EHSu isolated from roots of Suaeda maritima.</title>
        <authorList>
            <person name="Duangmal K."/>
            <person name="Chantavorakit T."/>
        </authorList>
    </citation>
    <scope>NUCLEOTIDE SEQUENCE [LARGE SCALE GENOMIC DNA]</scope>
    <source>
        <strain evidence="8 9">8-3EHSu</strain>
    </source>
</reference>
<organism evidence="8 9">
    <name type="scientific">Amycolatopsis suaedae</name>
    <dbReference type="NCBI Taxonomy" id="2510978"/>
    <lineage>
        <taxon>Bacteria</taxon>
        <taxon>Bacillati</taxon>
        <taxon>Actinomycetota</taxon>
        <taxon>Actinomycetes</taxon>
        <taxon>Pseudonocardiales</taxon>
        <taxon>Pseudonocardiaceae</taxon>
        <taxon>Amycolatopsis</taxon>
    </lineage>
</organism>
<feature type="domain" description="Enoyl reductase (ER)" evidence="7">
    <location>
        <begin position="10"/>
        <end position="343"/>
    </location>
</feature>
<comment type="caution">
    <text evidence="8">The sequence shown here is derived from an EMBL/GenBank/DDBJ whole genome shotgun (WGS) entry which is preliminary data.</text>
</comment>
<dbReference type="SMART" id="SM00829">
    <property type="entry name" value="PKS_ER"/>
    <property type="match status" value="1"/>
</dbReference>
<dbReference type="PANTHER" id="PTHR42813:SF4">
    <property type="entry name" value="NADP-DEPENDENT ISOPROPANOL DEHYDROGENASE"/>
    <property type="match status" value="1"/>
</dbReference>